<dbReference type="EMBL" id="LXQE01000185">
    <property type="protein sequence ID" value="RCJ30620.1"/>
    <property type="molecule type" value="Genomic_DNA"/>
</dbReference>
<dbReference type="Pfam" id="PF13154">
    <property type="entry name" value="DUF3991"/>
    <property type="match status" value="1"/>
</dbReference>
<dbReference type="AlphaFoldDB" id="A0A367R3W6"/>
<evidence type="ECO:0000313" key="5">
    <source>
        <dbReference type="Proteomes" id="UP000252085"/>
    </source>
</evidence>
<feature type="domain" description="DUF3991" evidence="3">
    <location>
        <begin position="406"/>
        <end position="482"/>
    </location>
</feature>
<dbReference type="Gene3D" id="3.40.1360.10">
    <property type="match status" value="1"/>
</dbReference>
<evidence type="ECO:0000313" key="4">
    <source>
        <dbReference type="EMBL" id="RCJ30620.1"/>
    </source>
</evidence>
<dbReference type="InterPro" id="IPR001668">
    <property type="entry name" value="Mob_Pre"/>
</dbReference>
<proteinExistence type="inferred from homology"/>
<gene>
    <name evidence="4" type="ORF">A6769_33020</name>
</gene>
<feature type="coiled-coil region" evidence="2">
    <location>
        <begin position="242"/>
        <end position="290"/>
    </location>
</feature>
<comment type="similarity">
    <text evidence="1">Belongs to the plasmid mobilization pre family.</text>
</comment>
<dbReference type="GO" id="GO:0006310">
    <property type="term" value="P:DNA recombination"/>
    <property type="evidence" value="ECO:0007669"/>
    <property type="project" value="InterPro"/>
</dbReference>
<dbReference type="GO" id="GO:0003677">
    <property type="term" value="F:DNA binding"/>
    <property type="evidence" value="ECO:0007669"/>
    <property type="project" value="InterPro"/>
</dbReference>
<comment type="caution">
    <text evidence="4">The sequence shown here is derived from an EMBL/GenBank/DDBJ whole genome shotgun (WGS) entry which is preliminary data.</text>
</comment>
<organism evidence="4 5">
    <name type="scientific">Nostoc punctiforme NIES-2108</name>
    <dbReference type="NCBI Taxonomy" id="1356359"/>
    <lineage>
        <taxon>Bacteria</taxon>
        <taxon>Bacillati</taxon>
        <taxon>Cyanobacteriota</taxon>
        <taxon>Cyanophyceae</taxon>
        <taxon>Nostocales</taxon>
        <taxon>Nostocaceae</taxon>
        <taxon>Nostoc</taxon>
    </lineage>
</organism>
<evidence type="ECO:0000259" key="3">
    <source>
        <dbReference type="Pfam" id="PF13154"/>
    </source>
</evidence>
<sequence>MVALAILRVEKLKSFGNIGGSEKHTARLQDTPNADTTKKNIRLIGIEDDSPLEVLVKNKIANTTLHKPRKDAVLCSDIFLSASPEYFRPDDPSNAGEWDNPRMLDFVKASRSWLVNNYGDKCVRAELHLDEATPHIHAYVVPINEKTKQLSHKEMFGGNGRAASIKLSKLQDSYAAALAPLGIERGVKGSKATHTKVKEYYQAVNSEPLTAVITNNQLAPTPFESASSYVTRIQSDDQFQAINHQLADRKFLIERLERAEQRARASEKERQQLEKRVRSLEAQTQQLRDLALEDVAWELGLNCDRTHQSRWKGHGHIINIDGPKFYDFAPDQQKGSGGAIDLVMHVNQCNLRQAVVWLDERFGESGAERAAIAKAKTVAAEIIQLEPRTPFQLPVEEKSKWQGVSNYLTQKRGIPENFVELLHKRGLVYADDQQNAVFVMRNLGEEPQALGAFVRGTRGENNTFKGYEFGTKRREGWFHFRLGGQPTDPVEKVVLLKSPIDAVSFAMLEYQRLGDVPPNRTLYMAVDNPKSLPVEQLQNIPNVQVAFDSDDSGNAAARAAKELLPQSKRLKCKADDWNQQLLDYGQQLRQQNQQQQEQDDELSL</sequence>
<protein>
    <submittedName>
        <fullName evidence="4">Mobilization protein</fullName>
    </submittedName>
</protein>
<dbReference type="CDD" id="cd17242">
    <property type="entry name" value="MobM_relaxase"/>
    <property type="match status" value="1"/>
</dbReference>
<accession>A0A367R3W6</accession>
<evidence type="ECO:0000256" key="2">
    <source>
        <dbReference type="SAM" id="Coils"/>
    </source>
</evidence>
<dbReference type="InterPro" id="IPR025054">
    <property type="entry name" value="DUF3991"/>
</dbReference>
<dbReference type="Proteomes" id="UP000252085">
    <property type="component" value="Unassembled WGS sequence"/>
</dbReference>
<dbReference type="Gene3D" id="3.30.930.30">
    <property type="match status" value="1"/>
</dbReference>
<name>A0A367R3W6_NOSPU</name>
<dbReference type="NCBIfam" id="NF041497">
    <property type="entry name" value="MobV"/>
    <property type="match status" value="1"/>
</dbReference>
<evidence type="ECO:0000256" key="1">
    <source>
        <dbReference type="ARBA" id="ARBA00010657"/>
    </source>
</evidence>
<dbReference type="Pfam" id="PF01076">
    <property type="entry name" value="Mob_Pre"/>
    <property type="match status" value="1"/>
</dbReference>
<keyword evidence="2" id="KW-0175">Coiled coil</keyword>
<dbReference type="SUPFAM" id="SSF57783">
    <property type="entry name" value="Zinc beta-ribbon"/>
    <property type="match status" value="1"/>
</dbReference>
<reference evidence="4 5" key="1">
    <citation type="submission" date="2016-04" db="EMBL/GenBank/DDBJ databases">
        <authorList>
            <person name="Evans L.H."/>
            <person name="Alamgir A."/>
            <person name="Owens N."/>
            <person name="Weber N.D."/>
            <person name="Virtaneva K."/>
            <person name="Barbian K."/>
            <person name="Babar A."/>
            <person name="Rosenke K."/>
        </authorList>
    </citation>
    <scope>NUCLEOTIDE SEQUENCE [LARGE SCALE GENOMIC DNA]</scope>
    <source>
        <strain evidence="4">NIES-2108</strain>
    </source>
</reference>